<dbReference type="STRING" id="1150626.PHAMO_490003"/>
<reference evidence="1 2" key="1">
    <citation type="journal article" date="2012" name="J. Bacteriol.">
        <title>Draft Genome Sequence of the Purple Photosynthetic Bacterium Phaeospirillum molischianum DSM120, a Particularly Versatile Bacterium.</title>
        <authorList>
            <person name="Duquesne K."/>
            <person name="Prima V."/>
            <person name="Ji B."/>
            <person name="Rouy Z."/>
            <person name="Medigue C."/>
            <person name="Talla E."/>
            <person name="Sturgis J.N."/>
        </authorList>
    </citation>
    <scope>NUCLEOTIDE SEQUENCE [LARGE SCALE GENOMIC DNA]</scope>
    <source>
        <strain evidence="2">DSM120</strain>
    </source>
</reference>
<dbReference type="AlphaFoldDB" id="H8FWV2"/>
<comment type="caution">
    <text evidence="1">The sequence shown here is derived from an EMBL/GenBank/DDBJ whole genome shotgun (WGS) entry which is preliminary data.</text>
</comment>
<name>H8FWV2_MAGML</name>
<dbReference type="Proteomes" id="UP000004169">
    <property type="component" value="Unassembled WGS sequence"/>
</dbReference>
<evidence type="ECO:0000313" key="2">
    <source>
        <dbReference type="Proteomes" id="UP000004169"/>
    </source>
</evidence>
<organism evidence="1 2">
    <name type="scientific">Magnetospirillum molischianum DSM 120</name>
    <dbReference type="NCBI Taxonomy" id="1150626"/>
    <lineage>
        <taxon>Bacteria</taxon>
        <taxon>Pseudomonadati</taxon>
        <taxon>Pseudomonadota</taxon>
        <taxon>Alphaproteobacteria</taxon>
        <taxon>Rhodospirillales</taxon>
        <taxon>Rhodospirillaceae</taxon>
        <taxon>Magnetospirillum</taxon>
    </lineage>
</organism>
<keyword evidence="2" id="KW-1185">Reference proteome</keyword>
<sequence>MHMDTKIILDALQQVKAEILSGIAPDTAIAEAAEDFSLNPSLIERKFRESYKTDIKSFSVERSNEKTRYLVAAFHLMKLTAEAIEAFRLGEWDLFETLIKERMDSLSKAEINELCILIDAHKRANEAIA</sequence>
<dbReference type="EMBL" id="CAHP01000044">
    <property type="protein sequence ID" value="CCG42840.1"/>
    <property type="molecule type" value="Genomic_DNA"/>
</dbReference>
<protein>
    <submittedName>
        <fullName evidence="1">Uncharacterized protein</fullName>
    </submittedName>
</protein>
<evidence type="ECO:0000313" key="1">
    <source>
        <dbReference type="EMBL" id="CCG42840.1"/>
    </source>
</evidence>
<proteinExistence type="predicted"/>
<accession>H8FWV2</accession>
<gene>
    <name evidence="1" type="ORF">PHAMO_490003</name>
</gene>